<feature type="non-terminal residue" evidence="1">
    <location>
        <position position="1"/>
    </location>
</feature>
<evidence type="ECO:0008006" key="3">
    <source>
        <dbReference type="Google" id="ProtNLM"/>
    </source>
</evidence>
<protein>
    <recommendedName>
        <fullName evidence="3">HAT C-terminal dimerisation domain-containing protein</fullName>
    </recommendedName>
</protein>
<dbReference type="AlphaFoldDB" id="A0A0C2Z0F2"/>
<evidence type="ECO:0000313" key="2">
    <source>
        <dbReference type="Proteomes" id="UP000053989"/>
    </source>
</evidence>
<proteinExistence type="predicted"/>
<keyword evidence="2" id="KW-1185">Reference proteome</keyword>
<name>A0A0C2Z0F2_9AGAM</name>
<reference evidence="2" key="2">
    <citation type="submission" date="2015-01" db="EMBL/GenBank/DDBJ databases">
        <title>Evolutionary Origins and Diversification of the Mycorrhizal Mutualists.</title>
        <authorList>
            <consortium name="DOE Joint Genome Institute"/>
            <consortium name="Mycorrhizal Genomics Consortium"/>
            <person name="Kohler A."/>
            <person name="Kuo A."/>
            <person name="Nagy L.G."/>
            <person name="Floudas D."/>
            <person name="Copeland A."/>
            <person name="Barry K.W."/>
            <person name="Cichocki N."/>
            <person name="Veneault-Fourrey C."/>
            <person name="LaButti K."/>
            <person name="Lindquist E.A."/>
            <person name="Lipzen A."/>
            <person name="Lundell T."/>
            <person name="Morin E."/>
            <person name="Murat C."/>
            <person name="Riley R."/>
            <person name="Ohm R."/>
            <person name="Sun H."/>
            <person name="Tunlid A."/>
            <person name="Henrissat B."/>
            <person name="Grigoriev I.V."/>
            <person name="Hibbett D.S."/>
            <person name="Martin F."/>
        </authorList>
    </citation>
    <scope>NUCLEOTIDE SEQUENCE [LARGE SCALE GENOMIC DNA]</scope>
    <source>
        <strain evidence="2">Foug A</strain>
    </source>
</reference>
<dbReference type="HOGENOM" id="CLU_009123_11_0_1"/>
<sequence length="62" mass="6973">PYLSHTWNHLSSQFICALMCLNSWSTEGFVKSTDIQTIAALEEIEGDNDIELAQGWDTINVD</sequence>
<dbReference type="Proteomes" id="UP000053989">
    <property type="component" value="Unassembled WGS sequence"/>
</dbReference>
<gene>
    <name evidence="1" type="ORF">SCLCIDRAFT_134978</name>
</gene>
<dbReference type="OrthoDB" id="10394591at2759"/>
<reference evidence="1 2" key="1">
    <citation type="submission" date="2014-04" db="EMBL/GenBank/DDBJ databases">
        <authorList>
            <consortium name="DOE Joint Genome Institute"/>
            <person name="Kuo A."/>
            <person name="Kohler A."/>
            <person name="Nagy L.G."/>
            <person name="Floudas D."/>
            <person name="Copeland A."/>
            <person name="Barry K.W."/>
            <person name="Cichocki N."/>
            <person name="Veneault-Fourrey C."/>
            <person name="LaButti K."/>
            <person name="Lindquist E.A."/>
            <person name="Lipzen A."/>
            <person name="Lundell T."/>
            <person name="Morin E."/>
            <person name="Murat C."/>
            <person name="Sun H."/>
            <person name="Tunlid A."/>
            <person name="Henrissat B."/>
            <person name="Grigoriev I.V."/>
            <person name="Hibbett D.S."/>
            <person name="Martin F."/>
            <person name="Nordberg H.P."/>
            <person name="Cantor M.N."/>
            <person name="Hua S.X."/>
        </authorList>
    </citation>
    <scope>NUCLEOTIDE SEQUENCE [LARGE SCALE GENOMIC DNA]</scope>
    <source>
        <strain evidence="1 2">Foug A</strain>
    </source>
</reference>
<dbReference type="EMBL" id="KN822137">
    <property type="protein sequence ID" value="KIM55308.1"/>
    <property type="molecule type" value="Genomic_DNA"/>
</dbReference>
<organism evidence="1 2">
    <name type="scientific">Scleroderma citrinum Foug A</name>
    <dbReference type="NCBI Taxonomy" id="1036808"/>
    <lineage>
        <taxon>Eukaryota</taxon>
        <taxon>Fungi</taxon>
        <taxon>Dikarya</taxon>
        <taxon>Basidiomycota</taxon>
        <taxon>Agaricomycotina</taxon>
        <taxon>Agaricomycetes</taxon>
        <taxon>Agaricomycetidae</taxon>
        <taxon>Boletales</taxon>
        <taxon>Sclerodermatineae</taxon>
        <taxon>Sclerodermataceae</taxon>
        <taxon>Scleroderma</taxon>
    </lineage>
</organism>
<accession>A0A0C2Z0F2</accession>
<evidence type="ECO:0000313" key="1">
    <source>
        <dbReference type="EMBL" id="KIM55308.1"/>
    </source>
</evidence>
<dbReference type="InParanoid" id="A0A0C2Z0F2"/>